<dbReference type="InterPro" id="IPR007941">
    <property type="entry name" value="DUF726"/>
</dbReference>
<keyword evidence="4 5" id="KW-0472">Membrane</keyword>
<dbReference type="GO" id="GO:0016020">
    <property type="term" value="C:membrane"/>
    <property type="evidence" value="ECO:0007669"/>
    <property type="project" value="UniProtKB-SubCell"/>
</dbReference>
<gene>
    <name evidence="6" type="ORF">DPMN_157700</name>
</gene>
<dbReference type="AlphaFoldDB" id="A0A9D4EGH3"/>
<feature type="transmembrane region" description="Helical" evidence="5">
    <location>
        <begin position="36"/>
        <end position="54"/>
    </location>
</feature>
<comment type="subcellular location">
    <subcellularLocation>
        <location evidence="1">Membrane</location>
        <topology evidence="1">Multi-pass membrane protein</topology>
    </subcellularLocation>
</comment>
<dbReference type="EMBL" id="JAIWYP010000008">
    <property type="protein sequence ID" value="KAH3779892.1"/>
    <property type="molecule type" value="Genomic_DNA"/>
</dbReference>
<dbReference type="Pfam" id="PF05277">
    <property type="entry name" value="DUF726"/>
    <property type="match status" value="1"/>
</dbReference>
<accession>A0A9D4EGH3</accession>
<evidence type="ECO:0000256" key="5">
    <source>
        <dbReference type="SAM" id="Phobius"/>
    </source>
</evidence>
<reference evidence="6" key="1">
    <citation type="journal article" date="2019" name="bioRxiv">
        <title>The Genome of the Zebra Mussel, Dreissena polymorpha: A Resource for Invasive Species Research.</title>
        <authorList>
            <person name="McCartney M.A."/>
            <person name="Auch B."/>
            <person name="Kono T."/>
            <person name="Mallez S."/>
            <person name="Zhang Y."/>
            <person name="Obille A."/>
            <person name="Becker A."/>
            <person name="Abrahante J.E."/>
            <person name="Garbe J."/>
            <person name="Badalamenti J.P."/>
            <person name="Herman A."/>
            <person name="Mangelson H."/>
            <person name="Liachko I."/>
            <person name="Sullivan S."/>
            <person name="Sone E.D."/>
            <person name="Koren S."/>
            <person name="Silverstein K.A.T."/>
            <person name="Beckman K.B."/>
            <person name="Gohl D.M."/>
        </authorList>
    </citation>
    <scope>NUCLEOTIDE SEQUENCE</scope>
    <source>
        <strain evidence="6">Duluth1</strain>
        <tissue evidence="6">Whole animal</tissue>
    </source>
</reference>
<keyword evidence="2 5" id="KW-0812">Transmembrane</keyword>
<keyword evidence="7" id="KW-1185">Reference proteome</keyword>
<dbReference type="Proteomes" id="UP000828390">
    <property type="component" value="Unassembled WGS sequence"/>
</dbReference>
<organism evidence="6 7">
    <name type="scientific">Dreissena polymorpha</name>
    <name type="common">Zebra mussel</name>
    <name type="synonym">Mytilus polymorpha</name>
    <dbReference type="NCBI Taxonomy" id="45954"/>
    <lineage>
        <taxon>Eukaryota</taxon>
        <taxon>Metazoa</taxon>
        <taxon>Spiralia</taxon>
        <taxon>Lophotrochozoa</taxon>
        <taxon>Mollusca</taxon>
        <taxon>Bivalvia</taxon>
        <taxon>Autobranchia</taxon>
        <taxon>Heteroconchia</taxon>
        <taxon>Euheterodonta</taxon>
        <taxon>Imparidentia</taxon>
        <taxon>Neoheterodontei</taxon>
        <taxon>Myida</taxon>
        <taxon>Dreissenoidea</taxon>
        <taxon>Dreissenidae</taxon>
        <taxon>Dreissena</taxon>
    </lineage>
</organism>
<evidence type="ECO:0000313" key="7">
    <source>
        <dbReference type="Proteomes" id="UP000828390"/>
    </source>
</evidence>
<evidence type="ECO:0000256" key="4">
    <source>
        <dbReference type="ARBA" id="ARBA00023136"/>
    </source>
</evidence>
<comment type="caution">
    <text evidence="6">The sequence shown here is derived from an EMBL/GenBank/DDBJ whole genome shotgun (WGS) entry which is preliminary data.</text>
</comment>
<protein>
    <submittedName>
        <fullName evidence="6">Uncharacterized protein</fullName>
    </submittedName>
</protein>
<keyword evidence="3 5" id="KW-1133">Transmembrane helix</keyword>
<proteinExistence type="predicted"/>
<name>A0A9D4EGH3_DREPO</name>
<evidence type="ECO:0000313" key="6">
    <source>
        <dbReference type="EMBL" id="KAH3779892.1"/>
    </source>
</evidence>
<sequence length="72" mass="6618">MAGLTGGLAAPLVAAGAGAIIGGAGAAVLGSTAGVAIIGSLFGVAGAGLTGTMLDHTLLLRNKVKNGHVQPA</sequence>
<evidence type="ECO:0000256" key="3">
    <source>
        <dbReference type="ARBA" id="ARBA00022989"/>
    </source>
</evidence>
<reference evidence="6" key="2">
    <citation type="submission" date="2020-11" db="EMBL/GenBank/DDBJ databases">
        <authorList>
            <person name="McCartney M.A."/>
            <person name="Auch B."/>
            <person name="Kono T."/>
            <person name="Mallez S."/>
            <person name="Becker A."/>
            <person name="Gohl D.M."/>
            <person name="Silverstein K.A.T."/>
            <person name="Koren S."/>
            <person name="Bechman K.B."/>
            <person name="Herman A."/>
            <person name="Abrahante J.E."/>
            <person name="Garbe J."/>
        </authorList>
    </citation>
    <scope>NUCLEOTIDE SEQUENCE</scope>
    <source>
        <strain evidence="6">Duluth1</strain>
        <tissue evidence="6">Whole animal</tissue>
    </source>
</reference>
<evidence type="ECO:0000256" key="1">
    <source>
        <dbReference type="ARBA" id="ARBA00004141"/>
    </source>
</evidence>
<evidence type="ECO:0000256" key="2">
    <source>
        <dbReference type="ARBA" id="ARBA00022692"/>
    </source>
</evidence>